<keyword evidence="1" id="KW-0378">Hydrolase</keyword>
<protein>
    <submittedName>
        <fullName evidence="1">HAD family hydrolase</fullName>
    </submittedName>
</protein>
<dbReference type="Pfam" id="PF08282">
    <property type="entry name" value="Hydrolase_3"/>
    <property type="match status" value="1"/>
</dbReference>
<organism evidence="1 2">
    <name type="scientific">Varibaculum cambriense</name>
    <dbReference type="NCBI Taxonomy" id="184870"/>
    <lineage>
        <taxon>Bacteria</taxon>
        <taxon>Bacillati</taxon>
        <taxon>Actinomycetota</taxon>
        <taxon>Actinomycetes</taxon>
        <taxon>Actinomycetales</taxon>
        <taxon>Actinomycetaceae</taxon>
        <taxon>Varibaculum</taxon>
    </lineage>
</organism>
<evidence type="ECO:0000313" key="1">
    <source>
        <dbReference type="EMBL" id="MCG4618734.1"/>
    </source>
</evidence>
<dbReference type="EMBL" id="JAKNHJ010000026">
    <property type="protein sequence ID" value="MCG4618734.1"/>
    <property type="molecule type" value="Genomic_DNA"/>
</dbReference>
<dbReference type="RefSeq" id="WP_024059672.1">
    <property type="nucleotide sequence ID" value="NZ_JAGZVZ010000013.1"/>
</dbReference>
<dbReference type="PANTHER" id="PTHR10000:SF8">
    <property type="entry name" value="HAD SUPERFAMILY HYDROLASE-LIKE, TYPE 3"/>
    <property type="match status" value="1"/>
</dbReference>
<accession>A0AAJ1BD80</accession>
<sequence length="277" mass="30157">MRKFAFLDLDGTIIDHNQVISPKVKDAITTATANGHKVFIATGRSYPELYPFLFSLPFSGLITANGAYVELGDEVLADHSLDQAAIAEWTDYFHRSGATWIWQGKDHFYPSETFLDFFRLSGKSDRAATGDWSAYLEQITPYLASGIPTSAGKCMFYLSPETPSSFEEAHRLFGDRYMVIPGSVDVRVGEVVELGVKGVNKGSAMREVLHHFGTDSAQALAIGDSANDYEMVREAGIGVCLAGGAEELSKIADWVAPPIEEDGVAAAFERFGLLDPA</sequence>
<dbReference type="GO" id="GO:0000287">
    <property type="term" value="F:magnesium ion binding"/>
    <property type="evidence" value="ECO:0007669"/>
    <property type="project" value="TreeGrafter"/>
</dbReference>
<dbReference type="Proteomes" id="UP001200537">
    <property type="component" value="Unassembled WGS sequence"/>
</dbReference>
<dbReference type="AlphaFoldDB" id="A0AAJ1BD80"/>
<dbReference type="Gene3D" id="3.30.1240.10">
    <property type="match status" value="1"/>
</dbReference>
<dbReference type="SUPFAM" id="SSF56784">
    <property type="entry name" value="HAD-like"/>
    <property type="match status" value="1"/>
</dbReference>
<reference evidence="1" key="1">
    <citation type="submission" date="2022-01" db="EMBL/GenBank/DDBJ databases">
        <title>Collection of gut derived symbiotic bacterial strains cultured from healthy donors.</title>
        <authorList>
            <person name="Lin H."/>
            <person name="Kohout C."/>
            <person name="Waligurski E."/>
            <person name="Pamer E.G."/>
        </authorList>
    </citation>
    <scope>NUCLEOTIDE SEQUENCE</scope>
    <source>
        <strain evidence="1">DFI.7.46</strain>
    </source>
</reference>
<dbReference type="GO" id="GO:0016791">
    <property type="term" value="F:phosphatase activity"/>
    <property type="evidence" value="ECO:0007669"/>
    <property type="project" value="UniProtKB-ARBA"/>
</dbReference>
<dbReference type="GO" id="GO:0005829">
    <property type="term" value="C:cytosol"/>
    <property type="evidence" value="ECO:0007669"/>
    <property type="project" value="TreeGrafter"/>
</dbReference>
<name>A0AAJ1BD80_9ACTO</name>
<proteinExistence type="predicted"/>
<gene>
    <name evidence="1" type="ORF">L0M99_09595</name>
</gene>
<dbReference type="Gene3D" id="3.40.50.1000">
    <property type="entry name" value="HAD superfamily/HAD-like"/>
    <property type="match status" value="1"/>
</dbReference>
<evidence type="ECO:0000313" key="2">
    <source>
        <dbReference type="Proteomes" id="UP001200537"/>
    </source>
</evidence>
<dbReference type="InterPro" id="IPR023214">
    <property type="entry name" value="HAD_sf"/>
</dbReference>
<dbReference type="InterPro" id="IPR036412">
    <property type="entry name" value="HAD-like_sf"/>
</dbReference>
<comment type="caution">
    <text evidence="1">The sequence shown here is derived from an EMBL/GenBank/DDBJ whole genome shotgun (WGS) entry which is preliminary data.</text>
</comment>
<dbReference type="PANTHER" id="PTHR10000">
    <property type="entry name" value="PHOSPHOSERINE PHOSPHATASE"/>
    <property type="match status" value="1"/>
</dbReference>